<dbReference type="AlphaFoldDB" id="A0ABD5PJ26"/>
<dbReference type="InterPro" id="IPR029032">
    <property type="entry name" value="AhpD-like"/>
</dbReference>
<dbReference type="Gene3D" id="1.20.1290.10">
    <property type="entry name" value="AhpD-like"/>
    <property type="match status" value="2"/>
</dbReference>
<proteinExistence type="predicted"/>
<protein>
    <submittedName>
        <fullName evidence="2">Carboxymuconolactone decarboxylase family protein</fullName>
    </submittedName>
</protein>
<dbReference type="PANTHER" id="PTHR33930:SF2">
    <property type="entry name" value="BLR3452 PROTEIN"/>
    <property type="match status" value="1"/>
</dbReference>
<sequence>MASDDLGKKEQELKNKYVERVGYWPEAYDEWVRLDPDLFEEYLELAAHPWENNAIPRKNKALIRVAIDASVTHLYEGGLRDSIRLAFEEGATVDEIVDVIESITFVSMHTIIDGLPLLEDEVGLPDDVLDEERAEQDRVREYFKESRGWWHELWEPLLALDHEFLEKHTDVSGHHSKNWSLDPKLKQFIYIAIDMSTTQLYTKGARVHIESAIEHGATRDELIELLEFVNHQGYDTMRFALPVLAEEARRAGKYDD</sequence>
<dbReference type="RefSeq" id="WP_250142381.1">
    <property type="nucleotide sequence ID" value="NZ_JALIQP010000007.1"/>
</dbReference>
<dbReference type="Proteomes" id="UP001595898">
    <property type="component" value="Unassembled WGS sequence"/>
</dbReference>
<reference evidence="2 3" key="1">
    <citation type="journal article" date="2019" name="Int. J. Syst. Evol. Microbiol.">
        <title>The Global Catalogue of Microorganisms (GCM) 10K type strain sequencing project: providing services to taxonomists for standard genome sequencing and annotation.</title>
        <authorList>
            <consortium name="The Broad Institute Genomics Platform"/>
            <consortium name="The Broad Institute Genome Sequencing Center for Infectious Disease"/>
            <person name="Wu L."/>
            <person name="Ma J."/>
        </authorList>
    </citation>
    <scope>NUCLEOTIDE SEQUENCE [LARGE SCALE GENOMIC DNA]</scope>
    <source>
        <strain evidence="2 3">WLHS5</strain>
    </source>
</reference>
<comment type="caution">
    <text evidence="2">The sequence shown here is derived from an EMBL/GenBank/DDBJ whole genome shotgun (WGS) entry which is preliminary data.</text>
</comment>
<organism evidence="2 3">
    <name type="scientific">Halosolutus amylolyticus</name>
    <dbReference type="NCBI Taxonomy" id="2932267"/>
    <lineage>
        <taxon>Archaea</taxon>
        <taxon>Methanobacteriati</taxon>
        <taxon>Methanobacteriota</taxon>
        <taxon>Stenosarchaea group</taxon>
        <taxon>Halobacteria</taxon>
        <taxon>Halobacteriales</taxon>
        <taxon>Natrialbaceae</taxon>
        <taxon>Halosolutus</taxon>
    </lineage>
</organism>
<evidence type="ECO:0000259" key="1">
    <source>
        <dbReference type="Pfam" id="PF02627"/>
    </source>
</evidence>
<dbReference type="PANTHER" id="PTHR33930">
    <property type="entry name" value="ALKYL HYDROPEROXIDE REDUCTASE AHPD"/>
    <property type="match status" value="1"/>
</dbReference>
<name>A0ABD5PJ26_9EURY</name>
<evidence type="ECO:0000313" key="2">
    <source>
        <dbReference type="EMBL" id="MFC4540335.1"/>
    </source>
</evidence>
<feature type="domain" description="Carboxymuconolactone decarboxylase-like" evidence="1">
    <location>
        <begin position="180"/>
        <end position="229"/>
    </location>
</feature>
<dbReference type="Pfam" id="PF02627">
    <property type="entry name" value="CMD"/>
    <property type="match status" value="1"/>
</dbReference>
<evidence type="ECO:0000313" key="3">
    <source>
        <dbReference type="Proteomes" id="UP001595898"/>
    </source>
</evidence>
<dbReference type="InterPro" id="IPR003779">
    <property type="entry name" value="CMD-like"/>
</dbReference>
<keyword evidence="3" id="KW-1185">Reference proteome</keyword>
<dbReference type="EMBL" id="JBHSFA010000001">
    <property type="protein sequence ID" value="MFC4540335.1"/>
    <property type="molecule type" value="Genomic_DNA"/>
</dbReference>
<dbReference type="SUPFAM" id="SSF69118">
    <property type="entry name" value="AhpD-like"/>
    <property type="match status" value="1"/>
</dbReference>
<gene>
    <name evidence="2" type="ORF">ACFO5R_00070</name>
</gene>
<accession>A0ABD5PJ26</accession>